<sequence length="295" mass="33115">MPLLTAKRKRKLRSALRFLHYRMKNPWSSRRVPSSGDRLIISLTTHPPRIRQVFATLESLCEQDLDAFDIHLYLSRRDREAIGSLPASLQRLARRGVRIVVTEEDYRSYDKLVHALKAFPEATIITADDDMLYPPNWARRLVDGVTRFPGCIVCHRGHMLCESAPGSGEISYQMVKSRRDPGAIHPNFALMPTGSGGVLYPPGALNPMVFDVEAFRALAPNADDIWFKMASLKAGTRCVRINPRNVDFLPTPAAGESALHEDNIKRGGNDVQFANCLARYPELKPLIFGGPPERE</sequence>
<keyword evidence="2" id="KW-1185">Reference proteome</keyword>
<accession>A0A1Q8SSA4</accession>
<gene>
    <name evidence="1" type="ORF">BTW07_10260</name>
</gene>
<dbReference type="SUPFAM" id="SSF53448">
    <property type="entry name" value="Nucleotide-diphospho-sugar transferases"/>
    <property type="match status" value="1"/>
</dbReference>
<dbReference type="AlphaFoldDB" id="A0A1Q8SSA4"/>
<protein>
    <recommendedName>
        <fullName evidence="3">Glycosyltransferase 2-like domain-containing protein</fullName>
    </recommendedName>
</protein>
<dbReference type="Proteomes" id="UP000186878">
    <property type="component" value="Unassembled WGS sequence"/>
</dbReference>
<dbReference type="OrthoDB" id="5465469at2"/>
<comment type="caution">
    <text evidence="1">The sequence shown here is derived from an EMBL/GenBank/DDBJ whole genome shotgun (WGS) entry which is preliminary data.</text>
</comment>
<organism evidence="1 2">
    <name type="scientific">Salinicola socius</name>
    <dbReference type="NCBI Taxonomy" id="404433"/>
    <lineage>
        <taxon>Bacteria</taxon>
        <taxon>Pseudomonadati</taxon>
        <taxon>Pseudomonadota</taxon>
        <taxon>Gammaproteobacteria</taxon>
        <taxon>Oceanospirillales</taxon>
        <taxon>Halomonadaceae</taxon>
        <taxon>Salinicola</taxon>
    </lineage>
</organism>
<dbReference type="CDD" id="cd00761">
    <property type="entry name" value="Glyco_tranf_GTA_type"/>
    <property type="match status" value="1"/>
</dbReference>
<evidence type="ECO:0000313" key="1">
    <source>
        <dbReference type="EMBL" id="OLO04262.1"/>
    </source>
</evidence>
<dbReference type="EMBL" id="MSDO01000012">
    <property type="protein sequence ID" value="OLO04262.1"/>
    <property type="molecule type" value="Genomic_DNA"/>
</dbReference>
<reference evidence="1 2" key="1">
    <citation type="submission" date="2016-12" db="EMBL/GenBank/DDBJ databases">
        <title>Draft genome sequences of strains Salinicola socius SMB35, Salinicola sp. MH3R3-1 and Chromohalobacter sp. SMB17 from the Verkhnekamsk potash mining region of Russia.</title>
        <authorList>
            <person name="Mavrodi D.V."/>
            <person name="Olsson B.E."/>
            <person name="Korsakova E.S."/>
            <person name="Pyankova A."/>
            <person name="Mavrodi O.V."/>
            <person name="Plotnikova E.G."/>
        </authorList>
    </citation>
    <scope>NUCLEOTIDE SEQUENCE [LARGE SCALE GENOMIC DNA]</scope>
    <source>
        <strain evidence="1 2">SMB35</strain>
    </source>
</reference>
<proteinExistence type="predicted"/>
<name>A0A1Q8SSA4_9GAMM</name>
<dbReference type="RefSeq" id="WP_075570082.1">
    <property type="nucleotide sequence ID" value="NZ_MSDO01000012.1"/>
</dbReference>
<evidence type="ECO:0008006" key="3">
    <source>
        <dbReference type="Google" id="ProtNLM"/>
    </source>
</evidence>
<evidence type="ECO:0000313" key="2">
    <source>
        <dbReference type="Proteomes" id="UP000186878"/>
    </source>
</evidence>
<dbReference type="InterPro" id="IPR029044">
    <property type="entry name" value="Nucleotide-diphossugar_trans"/>
</dbReference>
<dbReference type="STRING" id="404433.BTW07_10260"/>